<keyword evidence="4" id="KW-1185">Reference proteome</keyword>
<feature type="transmembrane region" description="Helical" evidence="2">
    <location>
        <begin position="36"/>
        <end position="60"/>
    </location>
</feature>
<keyword evidence="2" id="KW-0472">Membrane</keyword>
<dbReference type="Proteomes" id="UP000886520">
    <property type="component" value="Chromosome 8"/>
</dbReference>
<keyword evidence="2" id="KW-0812">Transmembrane</keyword>
<organism evidence="3 4">
    <name type="scientific">Adiantum capillus-veneris</name>
    <name type="common">Maidenhair fern</name>
    <dbReference type="NCBI Taxonomy" id="13818"/>
    <lineage>
        <taxon>Eukaryota</taxon>
        <taxon>Viridiplantae</taxon>
        <taxon>Streptophyta</taxon>
        <taxon>Embryophyta</taxon>
        <taxon>Tracheophyta</taxon>
        <taxon>Polypodiopsida</taxon>
        <taxon>Polypodiidae</taxon>
        <taxon>Polypodiales</taxon>
        <taxon>Pteridineae</taxon>
        <taxon>Pteridaceae</taxon>
        <taxon>Vittarioideae</taxon>
        <taxon>Adiantum</taxon>
    </lineage>
</organism>
<sequence>VDYSNRGLFALPYISRPGAKVLLCSSLELVFTFKSAASHITLLGCLFIPLISLITSITCLTSITIPLMEKCTGLIPMVYRVVCTHSRPHSTGTYQRLASFDGSSHAALLSPRPRLPQPPPPPPSPPTSASLPAQCHPLNPSRPILSGYKRADF</sequence>
<dbReference type="EMBL" id="JABFUD020000008">
    <property type="protein sequence ID" value="KAI5076924.1"/>
    <property type="molecule type" value="Genomic_DNA"/>
</dbReference>
<keyword evidence="2" id="KW-1133">Transmembrane helix</keyword>
<name>A0A9D4UZM5_ADICA</name>
<feature type="non-terminal residue" evidence="3">
    <location>
        <position position="1"/>
    </location>
</feature>
<accession>A0A9D4UZM5</accession>
<comment type="caution">
    <text evidence="3">The sequence shown here is derived from an EMBL/GenBank/DDBJ whole genome shotgun (WGS) entry which is preliminary data.</text>
</comment>
<evidence type="ECO:0000313" key="4">
    <source>
        <dbReference type="Proteomes" id="UP000886520"/>
    </source>
</evidence>
<reference evidence="3" key="1">
    <citation type="submission" date="2021-01" db="EMBL/GenBank/DDBJ databases">
        <title>Adiantum capillus-veneris genome.</title>
        <authorList>
            <person name="Fang Y."/>
            <person name="Liao Q."/>
        </authorList>
    </citation>
    <scope>NUCLEOTIDE SEQUENCE</scope>
    <source>
        <strain evidence="3">H3</strain>
        <tissue evidence="3">Leaf</tissue>
    </source>
</reference>
<dbReference type="AlphaFoldDB" id="A0A9D4UZM5"/>
<evidence type="ECO:0000313" key="3">
    <source>
        <dbReference type="EMBL" id="KAI5076924.1"/>
    </source>
</evidence>
<evidence type="ECO:0000256" key="1">
    <source>
        <dbReference type="SAM" id="MobiDB-lite"/>
    </source>
</evidence>
<protein>
    <submittedName>
        <fullName evidence="3">Uncharacterized protein</fullName>
    </submittedName>
</protein>
<evidence type="ECO:0000256" key="2">
    <source>
        <dbReference type="SAM" id="Phobius"/>
    </source>
</evidence>
<feature type="region of interest" description="Disordered" evidence="1">
    <location>
        <begin position="106"/>
        <end position="153"/>
    </location>
</feature>
<feature type="compositionally biased region" description="Pro residues" evidence="1">
    <location>
        <begin position="113"/>
        <end position="126"/>
    </location>
</feature>
<proteinExistence type="predicted"/>
<gene>
    <name evidence="3" type="ORF">GOP47_0008989</name>
</gene>